<dbReference type="SUPFAM" id="SSF50978">
    <property type="entry name" value="WD40 repeat-like"/>
    <property type="match status" value="1"/>
</dbReference>
<evidence type="ECO:0000256" key="6">
    <source>
        <dbReference type="PROSITE-ProRule" id="PRU00221"/>
    </source>
</evidence>
<dbReference type="VEuPathDB" id="VectorBase:LLONM1_008781"/>
<dbReference type="AlphaFoldDB" id="A0A7G3AZL7"/>
<dbReference type="InterPro" id="IPR008758">
    <property type="entry name" value="Peptidase_S28"/>
</dbReference>
<sequence length="651" mass="72535">MLLSVVRRQLWRSFWRGKSFHEFYGDPTNRPWMKPLPVEEWLEQQLDPFDPTNNSTWKQRYFTNSDYFRPKDGPVFLMIGGEGTASPKWMVEGAWIKYAKEFGALCFQVEHRFYGKSHPTPSVTVDDLVYLSSETALADLTFFIMEMRRKYHLTTANRWIAFGGSYPGSLAAWLREKYPHLVHGAVSSSGPLVAIVDFWQYYNVVTEAISDCQDTVRDSIEQVELQLRTDLGRMAGPALYRLALLNKIILDDEGSPCLDFKYEKMINDLRETSWDAGEVKNGTRQWIYQTCMEFGFYQTSNSPTLVFGDRFSVDFFTRQCTDIFGDHITSSSIDRSVYNSNVAYGALDTKATNVIYVHGTVDPWHTLGLTESNDINVRTILIQGTAHCANMYEPREEDLPQLKAAHEKTLQKLEPLAIFGFDGKMPGGIKVHPGGKHIIFAIGNKISVMNIQTDGQEFLSGHTNTISAFDVAPTGQLLASGQKLEPLAIFGFDGKMPGGIKVHPGGKHIIFAIGNKISVMNIQTDGQEFLSGHTNTISAFDVAPTGQLLASGQFTCARYLPSGIQILATGSDRRITYWEVFDASLVRDVEGSLRGSINSLSFAGTGDFFASAGSDQLLRFWDYNLGLPVGLGRGHSAEILVVTCSPVGVSL</sequence>
<dbReference type="SUPFAM" id="SSF53474">
    <property type="entry name" value="alpha/beta-Hydrolases"/>
    <property type="match status" value="1"/>
</dbReference>
<accession>A0A7G3AZL7</accession>
<dbReference type="GO" id="GO:0006508">
    <property type="term" value="P:proteolysis"/>
    <property type="evidence" value="ECO:0007669"/>
    <property type="project" value="UniProtKB-KW"/>
</dbReference>
<keyword evidence="3" id="KW-0732">Signal</keyword>
<dbReference type="InterPro" id="IPR001680">
    <property type="entry name" value="WD40_rpt"/>
</dbReference>
<proteinExistence type="inferred from homology"/>
<dbReference type="EMBL" id="GITU01008976">
    <property type="protein sequence ID" value="MBC1177679.1"/>
    <property type="molecule type" value="Transcribed_RNA"/>
</dbReference>
<evidence type="ECO:0000256" key="1">
    <source>
        <dbReference type="ARBA" id="ARBA00011079"/>
    </source>
</evidence>
<dbReference type="VEuPathDB" id="VectorBase:LLONM1_006431"/>
<dbReference type="PANTHER" id="PTHR11010">
    <property type="entry name" value="PROTEASE S28 PRO-X CARBOXYPEPTIDASE-RELATED"/>
    <property type="match status" value="1"/>
</dbReference>
<dbReference type="Pfam" id="PF00400">
    <property type="entry name" value="WD40"/>
    <property type="match status" value="3"/>
</dbReference>
<dbReference type="Gene3D" id="2.130.10.10">
    <property type="entry name" value="YVTN repeat-like/Quinoprotein amine dehydrogenase"/>
    <property type="match status" value="2"/>
</dbReference>
<keyword evidence="5" id="KW-0325">Glycoprotein</keyword>
<dbReference type="GO" id="GO:0070008">
    <property type="term" value="F:serine-type exopeptidase activity"/>
    <property type="evidence" value="ECO:0007669"/>
    <property type="project" value="InterPro"/>
</dbReference>
<protein>
    <submittedName>
        <fullName evidence="7">Putative thymus-specific serine protease</fullName>
    </submittedName>
</protein>
<dbReference type="PANTHER" id="PTHR11010:SF117">
    <property type="entry name" value="SERINE PROTEASE 16"/>
    <property type="match status" value="1"/>
</dbReference>
<name>A0A7G3AZL7_LUTLO</name>
<evidence type="ECO:0000256" key="5">
    <source>
        <dbReference type="ARBA" id="ARBA00023180"/>
    </source>
</evidence>
<evidence type="ECO:0000256" key="3">
    <source>
        <dbReference type="ARBA" id="ARBA00022729"/>
    </source>
</evidence>
<feature type="repeat" description="WD" evidence="6">
    <location>
        <begin position="590"/>
        <end position="622"/>
    </location>
</feature>
<dbReference type="PROSITE" id="PS50082">
    <property type="entry name" value="WD_REPEATS_2"/>
    <property type="match status" value="1"/>
</dbReference>
<dbReference type="InterPro" id="IPR015943">
    <property type="entry name" value="WD40/YVTN_repeat-like_dom_sf"/>
</dbReference>
<keyword evidence="2 7" id="KW-0645">Protease</keyword>
<dbReference type="InterPro" id="IPR029058">
    <property type="entry name" value="AB_hydrolase_fold"/>
</dbReference>
<dbReference type="InterPro" id="IPR036322">
    <property type="entry name" value="WD40_repeat_dom_sf"/>
</dbReference>
<keyword evidence="4" id="KW-0378">Hydrolase</keyword>
<organism evidence="7">
    <name type="scientific">Lutzomyia longipalpis</name>
    <name type="common">Sand fly</name>
    <dbReference type="NCBI Taxonomy" id="7200"/>
    <lineage>
        <taxon>Eukaryota</taxon>
        <taxon>Metazoa</taxon>
        <taxon>Ecdysozoa</taxon>
        <taxon>Arthropoda</taxon>
        <taxon>Hexapoda</taxon>
        <taxon>Insecta</taxon>
        <taxon>Pterygota</taxon>
        <taxon>Neoptera</taxon>
        <taxon>Endopterygota</taxon>
        <taxon>Diptera</taxon>
        <taxon>Nematocera</taxon>
        <taxon>Psychodoidea</taxon>
        <taxon>Psychodidae</taxon>
        <taxon>Lutzomyia</taxon>
        <taxon>Lutzomyia</taxon>
    </lineage>
</organism>
<evidence type="ECO:0000313" key="7">
    <source>
        <dbReference type="EMBL" id="MBC1177679.1"/>
    </source>
</evidence>
<evidence type="ECO:0000256" key="4">
    <source>
        <dbReference type="ARBA" id="ARBA00022801"/>
    </source>
</evidence>
<dbReference type="Gene3D" id="3.40.50.1820">
    <property type="entry name" value="alpha/beta hydrolase"/>
    <property type="match status" value="2"/>
</dbReference>
<evidence type="ECO:0000256" key="2">
    <source>
        <dbReference type="ARBA" id="ARBA00022670"/>
    </source>
</evidence>
<keyword evidence="6" id="KW-0853">WD repeat</keyword>
<comment type="similarity">
    <text evidence="1">Belongs to the peptidase S28 family.</text>
</comment>
<reference evidence="7" key="1">
    <citation type="journal article" date="2020" name="BMC">
        <title>Leishmania infection induces a limited differential gene expression in the sand fly midgut.</title>
        <authorList>
            <person name="Coutinho-Abreu I.V."/>
            <person name="Serafim T.D."/>
            <person name="Meneses C."/>
            <person name="Kamhawi S."/>
            <person name="Oliveira F."/>
            <person name="Valenzuela J.G."/>
        </authorList>
    </citation>
    <scope>NUCLEOTIDE SEQUENCE</scope>
    <source>
        <strain evidence="7">Jacobina</strain>
        <tissue evidence="7">Midgut</tissue>
    </source>
</reference>
<dbReference type="GO" id="GO:0008239">
    <property type="term" value="F:dipeptidyl-peptidase activity"/>
    <property type="evidence" value="ECO:0007669"/>
    <property type="project" value="TreeGrafter"/>
</dbReference>
<dbReference type="SMART" id="SM00320">
    <property type="entry name" value="WD40"/>
    <property type="match status" value="3"/>
</dbReference>
<dbReference type="Pfam" id="PF05577">
    <property type="entry name" value="Peptidase_S28"/>
    <property type="match status" value="2"/>
</dbReference>